<dbReference type="eggNOG" id="COG1670">
    <property type="taxonomic scope" value="Bacteria"/>
</dbReference>
<dbReference type="AlphaFoldDB" id="D2PUW4"/>
<dbReference type="Pfam" id="PF13302">
    <property type="entry name" value="Acetyltransf_3"/>
    <property type="match status" value="1"/>
</dbReference>
<dbReference type="SUPFAM" id="SSF55729">
    <property type="entry name" value="Acyl-CoA N-acyltransferases (Nat)"/>
    <property type="match status" value="1"/>
</dbReference>
<name>D2PUW4_KRIFD</name>
<proteinExistence type="predicted"/>
<sequence>MPMLTQPALAAGTLRELEQPRLTGMRPWHEGDAPAVRRAFAGPEIQRWHVLRIDDDDEALGWIAQWPRRWADEEAASWAVVDEQDRALGQIGLRGIDLAEAKAHLSYWLLPEARGRGLAVRAVGVLTEWCFTTLKLHRLTIDHSTQNEQSCRVATAAGFPVEGVLRGSMLHADGWHDAHIHGRLAVD</sequence>
<organism evidence="2 3">
    <name type="scientific">Kribbella flavida (strain DSM 17836 / JCM 10339 / NBRC 14399)</name>
    <dbReference type="NCBI Taxonomy" id="479435"/>
    <lineage>
        <taxon>Bacteria</taxon>
        <taxon>Bacillati</taxon>
        <taxon>Actinomycetota</taxon>
        <taxon>Actinomycetes</taxon>
        <taxon>Propionibacteriales</taxon>
        <taxon>Kribbellaceae</taxon>
        <taxon>Kribbella</taxon>
    </lineage>
</organism>
<evidence type="ECO:0000313" key="3">
    <source>
        <dbReference type="Proteomes" id="UP000007967"/>
    </source>
</evidence>
<dbReference type="OrthoDB" id="2061990at2"/>
<dbReference type="PANTHER" id="PTHR43441">
    <property type="entry name" value="RIBOSOMAL-PROTEIN-SERINE ACETYLTRANSFERASE"/>
    <property type="match status" value="1"/>
</dbReference>
<reference evidence="3" key="1">
    <citation type="submission" date="2009-09" db="EMBL/GenBank/DDBJ databases">
        <title>The complete genome of Kribbella flavida DSM 17836.</title>
        <authorList>
            <consortium name="US DOE Joint Genome Institute (JGI-PGF)"/>
            <person name="Lucas S."/>
            <person name="Copeland A."/>
            <person name="Lapidus A."/>
            <person name="Glavina del Rio T."/>
            <person name="Dalin E."/>
            <person name="Tice H."/>
            <person name="Bruce D."/>
            <person name="Goodwin L."/>
            <person name="Pitluck S."/>
            <person name="Kyrpides N."/>
            <person name="Mavromatis K."/>
            <person name="Ivanova N."/>
            <person name="Saunders E."/>
            <person name="Brettin T."/>
            <person name="Detter J.C."/>
            <person name="Han C."/>
            <person name="Larimer F."/>
            <person name="Land M."/>
            <person name="Hauser L."/>
            <person name="Markowitz V."/>
            <person name="Cheng J.-F."/>
            <person name="Hugenholtz P."/>
            <person name="Woyke T."/>
            <person name="Wu D."/>
            <person name="Pukall R."/>
            <person name="Klenk H.-P."/>
            <person name="Eisen J.A."/>
        </authorList>
    </citation>
    <scope>NUCLEOTIDE SEQUENCE [LARGE SCALE GENOMIC DNA]</scope>
    <source>
        <strain evidence="3">DSM 17836 / JCM 10339 / NBRC 14399</strain>
    </source>
</reference>
<gene>
    <name evidence="2" type="ordered locus">Kfla_2355</name>
</gene>
<dbReference type="GO" id="GO:0005737">
    <property type="term" value="C:cytoplasm"/>
    <property type="evidence" value="ECO:0007669"/>
    <property type="project" value="TreeGrafter"/>
</dbReference>
<dbReference type="Proteomes" id="UP000007967">
    <property type="component" value="Chromosome"/>
</dbReference>
<dbReference type="STRING" id="479435.Kfla_2355"/>
<dbReference type="InterPro" id="IPR000182">
    <property type="entry name" value="GNAT_dom"/>
</dbReference>
<dbReference type="InterPro" id="IPR051908">
    <property type="entry name" value="Ribosomal_N-acetyltransferase"/>
</dbReference>
<dbReference type="HOGENOM" id="CLU_013985_3_4_11"/>
<keyword evidence="2" id="KW-0808">Transferase</keyword>
<evidence type="ECO:0000313" key="2">
    <source>
        <dbReference type="EMBL" id="ADB31430.1"/>
    </source>
</evidence>
<dbReference type="PROSITE" id="PS51186">
    <property type="entry name" value="GNAT"/>
    <property type="match status" value="1"/>
</dbReference>
<accession>D2PUW4</accession>
<reference evidence="2 3" key="2">
    <citation type="journal article" date="2010" name="Stand. Genomic Sci.">
        <title>Complete genome sequence of Kribbella flavida type strain (IFO 14399).</title>
        <authorList>
            <person name="Pukall R."/>
            <person name="Lapidus A."/>
            <person name="Glavina Del Rio T."/>
            <person name="Copeland A."/>
            <person name="Tice H."/>
            <person name="Cheng J.-F."/>
            <person name="Lucas S."/>
            <person name="Chen F."/>
            <person name="Nolan M."/>
            <person name="LaButti K."/>
            <person name="Pati A."/>
            <person name="Ivanova N."/>
            <person name="Mavrommatis K."/>
            <person name="Mikhailova N."/>
            <person name="Pitluck S."/>
            <person name="Bruce D."/>
            <person name="Goodwin L."/>
            <person name="Land M."/>
            <person name="Hauser L."/>
            <person name="Chang Y.-J."/>
            <person name="Jeffries C.D."/>
            <person name="Chen A."/>
            <person name="Palaniappan K."/>
            <person name="Chain P."/>
            <person name="Rohde M."/>
            <person name="Goeker M."/>
            <person name="Bristow J."/>
            <person name="Eisen J.A."/>
            <person name="Markowitz V."/>
            <person name="Hugenholtz P."/>
            <person name="Kyrpides N.C."/>
            <person name="Klenk H.-P."/>
            <person name="Brettin T."/>
        </authorList>
    </citation>
    <scope>NUCLEOTIDE SEQUENCE [LARGE SCALE GENOMIC DNA]</scope>
    <source>
        <strain evidence="3">DSM 17836 / JCM 10339 / NBRC 14399</strain>
    </source>
</reference>
<evidence type="ECO:0000259" key="1">
    <source>
        <dbReference type="PROSITE" id="PS51186"/>
    </source>
</evidence>
<dbReference type="EMBL" id="CP001736">
    <property type="protein sequence ID" value="ADB31430.1"/>
    <property type="molecule type" value="Genomic_DNA"/>
</dbReference>
<dbReference type="InterPro" id="IPR016181">
    <property type="entry name" value="Acyl_CoA_acyltransferase"/>
</dbReference>
<dbReference type="RefSeq" id="WP_012919986.1">
    <property type="nucleotide sequence ID" value="NC_013729.1"/>
</dbReference>
<feature type="domain" description="N-acetyltransferase" evidence="1">
    <location>
        <begin position="34"/>
        <end position="187"/>
    </location>
</feature>
<dbReference type="PANTHER" id="PTHR43441:SF10">
    <property type="entry name" value="ACETYLTRANSFERASE"/>
    <property type="match status" value="1"/>
</dbReference>
<dbReference type="GO" id="GO:1990189">
    <property type="term" value="F:protein N-terminal-serine acetyltransferase activity"/>
    <property type="evidence" value="ECO:0007669"/>
    <property type="project" value="TreeGrafter"/>
</dbReference>
<protein>
    <submittedName>
        <fullName evidence="2">GCN5-related N-acetyltransferase</fullName>
    </submittedName>
</protein>
<dbReference type="Gene3D" id="3.40.630.30">
    <property type="match status" value="1"/>
</dbReference>
<keyword evidence="3" id="KW-1185">Reference proteome</keyword>
<dbReference type="KEGG" id="kfl:Kfla_2355"/>
<dbReference type="GO" id="GO:0008999">
    <property type="term" value="F:protein-N-terminal-alanine acetyltransferase activity"/>
    <property type="evidence" value="ECO:0007669"/>
    <property type="project" value="TreeGrafter"/>
</dbReference>